<sequence>MMNNIITNTDLDEFEYHNTYGGSLDDELNSDNDYNTNNDAAQSVPAAQEIQVPKTPEEIQLLTSSAVQSVIQEIQTPAPTTINVSEKEIKKPKHVSKIPKMKLRVKNSPYTTSSVIAPFKPPVHPDSPVLASYGKRRRPLSSVNNNIIIQLPPSTSQSYNLNINLEN</sequence>
<accession>A0A8H4A8I9</accession>
<dbReference type="OrthoDB" id="2443568at2759"/>
<keyword evidence="2" id="KW-1185">Reference proteome</keyword>
<comment type="caution">
    <text evidence="1">The sequence shown here is derived from an EMBL/GenBank/DDBJ whole genome shotgun (WGS) entry which is preliminary data.</text>
</comment>
<protein>
    <submittedName>
        <fullName evidence="1">Zinc finger mym-type protein 2-like: PROVISIONAL</fullName>
    </submittedName>
</protein>
<organism evidence="1 2">
    <name type="scientific">Gigaspora margarita</name>
    <dbReference type="NCBI Taxonomy" id="4874"/>
    <lineage>
        <taxon>Eukaryota</taxon>
        <taxon>Fungi</taxon>
        <taxon>Fungi incertae sedis</taxon>
        <taxon>Mucoromycota</taxon>
        <taxon>Glomeromycotina</taxon>
        <taxon>Glomeromycetes</taxon>
        <taxon>Diversisporales</taxon>
        <taxon>Gigasporaceae</taxon>
        <taxon>Gigaspora</taxon>
    </lineage>
</organism>
<proteinExistence type="predicted"/>
<gene>
    <name evidence="1" type="ORF">F8M41_003335</name>
</gene>
<evidence type="ECO:0000313" key="1">
    <source>
        <dbReference type="EMBL" id="KAF0444825.1"/>
    </source>
</evidence>
<dbReference type="AlphaFoldDB" id="A0A8H4A8I9"/>
<dbReference type="Proteomes" id="UP000439903">
    <property type="component" value="Unassembled WGS sequence"/>
</dbReference>
<dbReference type="EMBL" id="WTPW01001292">
    <property type="protein sequence ID" value="KAF0444825.1"/>
    <property type="molecule type" value="Genomic_DNA"/>
</dbReference>
<reference evidence="1 2" key="1">
    <citation type="journal article" date="2019" name="Environ. Microbiol.">
        <title>At the nexus of three kingdoms: the genome of the mycorrhizal fungus Gigaspora margarita provides insights into plant, endobacterial and fungal interactions.</title>
        <authorList>
            <person name="Venice F."/>
            <person name="Ghignone S."/>
            <person name="Salvioli di Fossalunga A."/>
            <person name="Amselem J."/>
            <person name="Novero M."/>
            <person name="Xianan X."/>
            <person name="Sedzielewska Toro K."/>
            <person name="Morin E."/>
            <person name="Lipzen A."/>
            <person name="Grigoriev I.V."/>
            <person name="Henrissat B."/>
            <person name="Martin F.M."/>
            <person name="Bonfante P."/>
        </authorList>
    </citation>
    <scope>NUCLEOTIDE SEQUENCE [LARGE SCALE GENOMIC DNA]</scope>
    <source>
        <strain evidence="1 2">BEG34</strain>
    </source>
</reference>
<evidence type="ECO:0000313" key="2">
    <source>
        <dbReference type="Proteomes" id="UP000439903"/>
    </source>
</evidence>
<name>A0A8H4A8I9_GIGMA</name>